<sequence>MSEPVRLRVVFEDAGLLRGSQRRRGLQRCWLQLRPGIDTIADLAAHLHVTFGLQNSCPHGLIISMGGFVLPSFESTCILKDEDIIMSAFLLPFSLRKLVDGGETIVIVDHQSSGLVVRIEKATAPIILVVGGVIGRFEGLEAEGNHPFLPGSAQESANEVLWHEERNITGCTFSMSIALLFDAIEMATKPRERSSLSEEGTRSEIHLMKRIDAGADLSSKVPMAKKPRVVEERE</sequence>
<keyword evidence="3" id="KW-1185">Reference proteome</keyword>
<accession>A0ABD0V7X2</accession>
<feature type="domain" description="Coilin N-terminal" evidence="1">
    <location>
        <begin position="5"/>
        <end position="85"/>
    </location>
</feature>
<dbReference type="AlphaFoldDB" id="A0ABD0V7X2"/>
<evidence type="ECO:0000259" key="1">
    <source>
        <dbReference type="Pfam" id="PF15862"/>
    </source>
</evidence>
<dbReference type="Proteomes" id="UP001552299">
    <property type="component" value="Unassembled WGS sequence"/>
</dbReference>
<name>A0ABD0V7X2_DENTH</name>
<protein>
    <recommendedName>
        <fullName evidence="1">Coilin N-terminal domain-containing protein</fullName>
    </recommendedName>
</protein>
<evidence type="ECO:0000313" key="3">
    <source>
        <dbReference type="Proteomes" id="UP001552299"/>
    </source>
</evidence>
<gene>
    <name evidence="2" type="ORF">M5K25_008396</name>
</gene>
<dbReference type="InterPro" id="IPR031722">
    <property type="entry name" value="Coilin_N"/>
</dbReference>
<dbReference type="PANTHER" id="PTHR15197">
    <property type="entry name" value="COILIN P80"/>
    <property type="match status" value="1"/>
</dbReference>
<dbReference type="InterPro" id="IPR024822">
    <property type="entry name" value="Coilin"/>
</dbReference>
<dbReference type="PANTHER" id="PTHR15197:SF0">
    <property type="entry name" value="COILIN"/>
    <property type="match status" value="1"/>
</dbReference>
<reference evidence="2 3" key="1">
    <citation type="journal article" date="2024" name="Plant Biotechnol. J.">
        <title>Dendrobium thyrsiflorum genome and its molecular insights into genes involved in important horticultural traits.</title>
        <authorList>
            <person name="Chen B."/>
            <person name="Wang J.Y."/>
            <person name="Zheng P.J."/>
            <person name="Li K.L."/>
            <person name="Liang Y.M."/>
            <person name="Chen X.F."/>
            <person name="Zhang C."/>
            <person name="Zhao X."/>
            <person name="He X."/>
            <person name="Zhang G.Q."/>
            <person name="Liu Z.J."/>
            <person name="Xu Q."/>
        </authorList>
    </citation>
    <scope>NUCLEOTIDE SEQUENCE [LARGE SCALE GENOMIC DNA]</scope>
    <source>
        <strain evidence="2">GZMU011</strain>
    </source>
</reference>
<dbReference type="EMBL" id="JANQDX010000007">
    <property type="protein sequence ID" value="KAL0921334.1"/>
    <property type="molecule type" value="Genomic_DNA"/>
</dbReference>
<dbReference type="Pfam" id="PF15862">
    <property type="entry name" value="Coilin_N"/>
    <property type="match status" value="1"/>
</dbReference>
<organism evidence="2 3">
    <name type="scientific">Dendrobium thyrsiflorum</name>
    <name type="common">Pinecone-like raceme dendrobium</name>
    <name type="synonym">Orchid</name>
    <dbReference type="NCBI Taxonomy" id="117978"/>
    <lineage>
        <taxon>Eukaryota</taxon>
        <taxon>Viridiplantae</taxon>
        <taxon>Streptophyta</taxon>
        <taxon>Embryophyta</taxon>
        <taxon>Tracheophyta</taxon>
        <taxon>Spermatophyta</taxon>
        <taxon>Magnoliopsida</taxon>
        <taxon>Liliopsida</taxon>
        <taxon>Asparagales</taxon>
        <taxon>Orchidaceae</taxon>
        <taxon>Epidendroideae</taxon>
        <taxon>Malaxideae</taxon>
        <taxon>Dendrobiinae</taxon>
        <taxon>Dendrobium</taxon>
    </lineage>
</organism>
<proteinExistence type="predicted"/>
<comment type="caution">
    <text evidence="2">The sequence shown here is derived from an EMBL/GenBank/DDBJ whole genome shotgun (WGS) entry which is preliminary data.</text>
</comment>
<evidence type="ECO:0000313" key="2">
    <source>
        <dbReference type="EMBL" id="KAL0921334.1"/>
    </source>
</evidence>